<reference evidence="2 3" key="1">
    <citation type="submission" date="2018-07" db="EMBL/GenBank/DDBJ databases">
        <title>Genome sequencing of Runella.</title>
        <authorList>
            <person name="Baek M.-G."/>
            <person name="Yi H."/>
        </authorList>
    </citation>
    <scope>NUCLEOTIDE SEQUENCE [LARGE SCALE GENOMIC DNA]</scope>
    <source>
        <strain evidence="2 3">HYN0085</strain>
    </source>
</reference>
<evidence type="ECO:0000259" key="1">
    <source>
        <dbReference type="Pfam" id="PF07883"/>
    </source>
</evidence>
<dbReference type="SUPFAM" id="SSF51182">
    <property type="entry name" value="RmlC-like cupins"/>
    <property type="match status" value="1"/>
</dbReference>
<dbReference type="AlphaFoldDB" id="A0A344TPL1"/>
<keyword evidence="3" id="KW-1185">Reference proteome</keyword>
<dbReference type="RefSeq" id="WP_114069345.1">
    <property type="nucleotide sequence ID" value="NZ_CP030850.1"/>
</dbReference>
<organism evidence="2 3">
    <name type="scientific">Runella rosea</name>
    <dbReference type="NCBI Taxonomy" id="2259595"/>
    <lineage>
        <taxon>Bacteria</taxon>
        <taxon>Pseudomonadati</taxon>
        <taxon>Bacteroidota</taxon>
        <taxon>Cytophagia</taxon>
        <taxon>Cytophagales</taxon>
        <taxon>Spirosomataceae</taxon>
        <taxon>Runella</taxon>
    </lineage>
</organism>
<dbReference type="InterPro" id="IPR013096">
    <property type="entry name" value="Cupin_2"/>
</dbReference>
<evidence type="ECO:0000313" key="2">
    <source>
        <dbReference type="EMBL" id="AXE20582.1"/>
    </source>
</evidence>
<dbReference type="EMBL" id="CP030850">
    <property type="protein sequence ID" value="AXE20582.1"/>
    <property type="molecule type" value="Genomic_DNA"/>
</dbReference>
<dbReference type="InterPro" id="IPR011051">
    <property type="entry name" value="RmlC_Cupin_sf"/>
</dbReference>
<proteinExistence type="predicted"/>
<dbReference type="OrthoDB" id="2620172at2"/>
<gene>
    <name evidence="2" type="ORF">DR864_24010</name>
</gene>
<dbReference type="Pfam" id="PF07883">
    <property type="entry name" value="Cupin_2"/>
    <property type="match status" value="1"/>
</dbReference>
<name>A0A344TPL1_9BACT</name>
<dbReference type="Gene3D" id="2.60.120.10">
    <property type="entry name" value="Jelly Rolls"/>
    <property type="match status" value="1"/>
</dbReference>
<evidence type="ECO:0000313" key="3">
    <source>
        <dbReference type="Proteomes" id="UP000251993"/>
    </source>
</evidence>
<dbReference type="Proteomes" id="UP000251993">
    <property type="component" value="Chromosome"/>
</dbReference>
<accession>A0A344TPL1</accession>
<sequence length="108" mass="12378">MFSHKVSLADATEKLSQHNKEFLLLFQNGTLEVEMYKPHLVDKQTPHDRDEVYIIATGEATFELEGKTTDVKTGDFLFVPAYTAHKFTTFSENFSTWVLFFGPVVVEE</sequence>
<protein>
    <submittedName>
        <fullName evidence="2">Cupin</fullName>
    </submittedName>
</protein>
<feature type="domain" description="Cupin type-2" evidence="1">
    <location>
        <begin position="35"/>
        <end position="88"/>
    </location>
</feature>
<dbReference type="InterPro" id="IPR014710">
    <property type="entry name" value="RmlC-like_jellyroll"/>
</dbReference>
<dbReference type="KEGG" id="run:DR864_24010"/>